<organism evidence="5 6">
    <name type="scientific">Pinctada imbricata</name>
    <name type="common">Atlantic pearl-oyster</name>
    <name type="synonym">Pinctada martensii</name>
    <dbReference type="NCBI Taxonomy" id="66713"/>
    <lineage>
        <taxon>Eukaryota</taxon>
        <taxon>Metazoa</taxon>
        <taxon>Spiralia</taxon>
        <taxon>Lophotrochozoa</taxon>
        <taxon>Mollusca</taxon>
        <taxon>Bivalvia</taxon>
        <taxon>Autobranchia</taxon>
        <taxon>Pteriomorphia</taxon>
        <taxon>Pterioida</taxon>
        <taxon>Pterioidea</taxon>
        <taxon>Pteriidae</taxon>
        <taxon>Pinctada</taxon>
    </lineage>
</organism>
<dbReference type="PRINTS" id="PR00007">
    <property type="entry name" value="COMPLEMNTC1Q"/>
</dbReference>
<proteinExistence type="predicted"/>
<sequence>MMGKGSVCLLLMFVTVSLCQDMNVGKAAFSAVRNEKAVLPPFSVIIFDEVTTNYQMAYNASTGNFNAPSNGIYVFTWTIATKWGQWQTTQLMCNDDAIANIVADSYKNGDRSTATGTMVLSLQANDRVYVRTGRLGDRMILKNIDKCQEKDVRTAHGGHSGSHGRHSGHSGHDHGTTTKTRRPVSSGKGRTKPATPTDQSKHDNEVKVEEPKKIEEEAEESVPVPQVSEPPKEDNIPEPNQDEVKDVPAEENHQQQQQPRTPSPEDKWAKKSTDENGFNIRSFNDNILEFTEIFDSDKYRTVDEAYPVDDLISVVGQISDSIPGVQEAEPGITGETRRTQAEDEDGQREHPLSVSRNAFEIRPDDEVQSVEEKELTEKLAKLNAEVAKANSDLSEALRLSAETEGTAVRAQLAAQRAKEEAKLIEEEIALRAQQEKKRRAEEAKRKEELRQKEEMERRQEEEAKRAKEAEWKRKEASGIDRTPAWEKWPAQEIHFEGGSDHGVACIIRGDPKKFSTQQIKCIRVNQLEVNLMYGHQEELVSDILRISPASEDVKLEEPLYVSIPYTISRSAATSREAFVKLDRNGQWVEAESKEVVFDNHKDLKFVQAEIRSFADLVVMTRLKRDYITFTRRSAKLTSSCDHRITVTLQRDTFRGKEHMLLQAQPVDSGSVGELQSKNPVCKHLLTSSPILQMDWESTEFLRPITITIPCPPNPAKARKIAHMRKLKEEKMNNPQRNIPLPIDVQEKEEKEKERNKRKQPKPKKTLQEQLAELNKEPEPELAPEDKPTKWYLGDYAQNEDDESDHLFLVSHSGQKWCVQSDIEIHQAKLDLLQLDLYKPLEKFVVLRVRLNTDPDTLPLMAEAISDYLSQRFAQVILKQRSDNPFETLLEVVPVSKTTKALKDLEEQGYDDGPDPSTIIKINEGDIMEVTFKGNVKCPSRRSLKFVYNSNVSSEVGFKLSEVDQYLQKNFGVYRGVVEIYRWYLPKTDKRIVVNNRQSSVDENSINSMNQIKRDLLCEISVSIPKYHIEPSPVPVFAPVTIKNTTDPVNDDLMRYLAMEMGDEWRKVAQTLNVSRARIQAIIRNSQIKDATDEDMRYEMLMTWLKKMPKSIDKVTVLVNALMRNGRGDLAEDLRNKDQEFRSQHLRFH</sequence>
<protein>
    <recommendedName>
        <fullName evidence="7">Death domain-containing protein</fullName>
    </recommendedName>
</protein>
<feature type="region of interest" description="Disordered" evidence="1">
    <location>
        <begin position="436"/>
        <end position="469"/>
    </location>
</feature>
<evidence type="ECO:0000313" key="5">
    <source>
        <dbReference type="EMBL" id="KAK3095023.1"/>
    </source>
</evidence>
<accession>A0AA88XZV8</accession>
<dbReference type="GO" id="GO:0007165">
    <property type="term" value="P:signal transduction"/>
    <property type="evidence" value="ECO:0007669"/>
    <property type="project" value="InterPro"/>
</dbReference>
<feature type="signal peptide" evidence="2">
    <location>
        <begin position="1"/>
        <end position="19"/>
    </location>
</feature>
<dbReference type="SUPFAM" id="SSF49842">
    <property type="entry name" value="TNF-like"/>
    <property type="match status" value="1"/>
</dbReference>
<feature type="compositionally biased region" description="Basic and acidic residues" evidence="1">
    <location>
        <begin position="242"/>
        <end position="253"/>
    </location>
</feature>
<feature type="compositionally biased region" description="Basic residues" evidence="1">
    <location>
        <begin position="755"/>
        <end position="764"/>
    </location>
</feature>
<dbReference type="Pfam" id="PF00386">
    <property type="entry name" value="C1q"/>
    <property type="match status" value="1"/>
</dbReference>
<dbReference type="Gene3D" id="2.60.220.30">
    <property type="match status" value="1"/>
</dbReference>
<dbReference type="InterPro" id="IPR008983">
    <property type="entry name" value="Tumour_necrosis_fac-like_dom"/>
</dbReference>
<dbReference type="InterPro" id="IPR000488">
    <property type="entry name" value="Death_dom"/>
</dbReference>
<feature type="region of interest" description="Disordered" evidence="1">
    <location>
        <begin position="324"/>
        <end position="370"/>
    </location>
</feature>
<dbReference type="InterPro" id="IPR011029">
    <property type="entry name" value="DEATH-like_dom_sf"/>
</dbReference>
<evidence type="ECO:0000259" key="3">
    <source>
        <dbReference type="PROSITE" id="PS50017"/>
    </source>
</evidence>
<evidence type="ECO:0008006" key="7">
    <source>
        <dbReference type="Google" id="ProtNLM"/>
    </source>
</evidence>
<dbReference type="Gene3D" id="1.10.533.10">
    <property type="entry name" value="Death Domain, Fas"/>
    <property type="match status" value="1"/>
</dbReference>
<feature type="compositionally biased region" description="Basic and acidic residues" evidence="1">
    <location>
        <begin position="359"/>
        <end position="370"/>
    </location>
</feature>
<feature type="domain" description="C1q" evidence="4">
    <location>
        <begin position="22"/>
        <end position="180"/>
    </location>
</feature>
<dbReference type="PROSITE" id="PS50017">
    <property type="entry name" value="DEATH_DOMAIN"/>
    <property type="match status" value="1"/>
</dbReference>
<dbReference type="PANTHER" id="PTHR28336">
    <property type="entry name" value="BA1-643"/>
    <property type="match status" value="1"/>
</dbReference>
<evidence type="ECO:0000256" key="1">
    <source>
        <dbReference type="SAM" id="MobiDB-lite"/>
    </source>
</evidence>
<keyword evidence="6" id="KW-1185">Reference proteome</keyword>
<feature type="chain" id="PRO_5041660776" description="Death domain-containing protein" evidence="2">
    <location>
        <begin position="20"/>
        <end position="1148"/>
    </location>
</feature>
<feature type="compositionally biased region" description="Basic and acidic residues" evidence="1">
    <location>
        <begin position="263"/>
        <end position="274"/>
    </location>
</feature>
<comment type="caution">
    <text evidence="5">The sequence shown here is derived from an EMBL/GenBank/DDBJ whole genome shotgun (WGS) entry which is preliminary data.</text>
</comment>
<dbReference type="Proteomes" id="UP001186944">
    <property type="component" value="Unassembled WGS sequence"/>
</dbReference>
<feature type="compositionally biased region" description="Basic and acidic residues" evidence="1">
    <location>
        <begin position="199"/>
        <end position="215"/>
    </location>
</feature>
<reference evidence="5" key="1">
    <citation type="submission" date="2019-08" db="EMBL/GenBank/DDBJ databases">
        <title>The improved chromosome-level genome for the pearl oyster Pinctada fucata martensii using PacBio sequencing and Hi-C.</title>
        <authorList>
            <person name="Zheng Z."/>
        </authorList>
    </citation>
    <scope>NUCLEOTIDE SEQUENCE</scope>
    <source>
        <strain evidence="5">ZZ-2019</strain>
        <tissue evidence="5">Adductor muscle</tissue>
    </source>
</reference>
<dbReference type="SUPFAM" id="SSF47986">
    <property type="entry name" value="DEATH domain"/>
    <property type="match status" value="1"/>
</dbReference>
<dbReference type="InterPro" id="IPR001073">
    <property type="entry name" value="C1q_dom"/>
</dbReference>
<dbReference type="PANTHER" id="PTHR28336:SF3">
    <property type="entry name" value="CHROMOSOME 11 C6ORF62 HOMOLOG"/>
    <property type="match status" value="1"/>
</dbReference>
<evidence type="ECO:0000313" key="6">
    <source>
        <dbReference type="Proteomes" id="UP001186944"/>
    </source>
</evidence>
<dbReference type="EMBL" id="VSWD01000008">
    <property type="protein sequence ID" value="KAK3095023.1"/>
    <property type="molecule type" value="Genomic_DNA"/>
</dbReference>
<dbReference type="Pfam" id="PF00531">
    <property type="entry name" value="Death"/>
    <property type="match status" value="1"/>
</dbReference>
<feature type="region of interest" description="Disordered" evidence="1">
    <location>
        <begin position="727"/>
        <end position="766"/>
    </location>
</feature>
<keyword evidence="2" id="KW-0732">Signal</keyword>
<dbReference type="AlphaFoldDB" id="A0AA88XZV8"/>
<dbReference type="SMART" id="SM00110">
    <property type="entry name" value="C1Q"/>
    <property type="match status" value="1"/>
</dbReference>
<feature type="compositionally biased region" description="Basic and acidic residues" evidence="1">
    <location>
        <begin position="335"/>
        <end position="351"/>
    </location>
</feature>
<feature type="domain" description="Death" evidence="3">
    <location>
        <begin position="1049"/>
        <end position="1137"/>
    </location>
</feature>
<feature type="compositionally biased region" description="Basic and acidic residues" evidence="1">
    <location>
        <begin position="744"/>
        <end position="754"/>
    </location>
</feature>
<gene>
    <name evidence="5" type="ORF">FSP39_009314</name>
</gene>
<dbReference type="Gene3D" id="2.60.120.40">
    <property type="match status" value="1"/>
</dbReference>
<evidence type="ECO:0000259" key="4">
    <source>
        <dbReference type="PROSITE" id="PS50871"/>
    </source>
</evidence>
<evidence type="ECO:0000256" key="2">
    <source>
        <dbReference type="SAM" id="SignalP"/>
    </source>
</evidence>
<dbReference type="PROSITE" id="PS50871">
    <property type="entry name" value="C1Q"/>
    <property type="match status" value="1"/>
</dbReference>
<name>A0AA88XZV8_PINIB</name>
<feature type="region of interest" description="Disordered" evidence="1">
    <location>
        <begin position="152"/>
        <end position="277"/>
    </location>
</feature>